<dbReference type="EMBL" id="REGN01008186">
    <property type="protein sequence ID" value="RNA04251.1"/>
    <property type="molecule type" value="Genomic_DNA"/>
</dbReference>
<comment type="caution">
    <text evidence="1">The sequence shown here is derived from an EMBL/GenBank/DDBJ whole genome shotgun (WGS) entry which is preliminary data.</text>
</comment>
<dbReference type="AlphaFoldDB" id="A0A3M7PZW1"/>
<proteinExistence type="predicted"/>
<evidence type="ECO:0000313" key="2">
    <source>
        <dbReference type="Proteomes" id="UP000276133"/>
    </source>
</evidence>
<name>A0A3M7PZW1_BRAPC</name>
<evidence type="ECO:0000313" key="1">
    <source>
        <dbReference type="EMBL" id="RNA04251.1"/>
    </source>
</evidence>
<organism evidence="1 2">
    <name type="scientific">Brachionus plicatilis</name>
    <name type="common">Marine rotifer</name>
    <name type="synonym">Brachionus muelleri</name>
    <dbReference type="NCBI Taxonomy" id="10195"/>
    <lineage>
        <taxon>Eukaryota</taxon>
        <taxon>Metazoa</taxon>
        <taxon>Spiralia</taxon>
        <taxon>Gnathifera</taxon>
        <taxon>Rotifera</taxon>
        <taxon>Eurotatoria</taxon>
        <taxon>Monogononta</taxon>
        <taxon>Pseudotrocha</taxon>
        <taxon>Ploima</taxon>
        <taxon>Brachionidae</taxon>
        <taxon>Brachionus</taxon>
    </lineage>
</organism>
<feature type="non-terminal residue" evidence="1">
    <location>
        <position position="1"/>
    </location>
</feature>
<accession>A0A3M7PZW1</accession>
<dbReference type="Proteomes" id="UP000276133">
    <property type="component" value="Unassembled WGS sequence"/>
</dbReference>
<sequence length="156" mass="18037">NEKSVADEFKDAFLLNLESFHVTLTNRRVVSHDKYFELESNGTWKMTHSERNSLHLKISDTLELVKEESTWKLYSKNEPVFDFETEDVNRIQVAFPTYFAYMKDSDKSVYVLPFEKNSTIGKKYLLCRAEYVLPGGTPLGLGIKEIESCKNKIPVS</sequence>
<gene>
    <name evidence="1" type="ORF">BpHYR1_003348</name>
</gene>
<reference evidence="1 2" key="1">
    <citation type="journal article" date="2018" name="Sci. Rep.">
        <title>Genomic signatures of local adaptation to the degree of environmental predictability in rotifers.</title>
        <authorList>
            <person name="Franch-Gras L."/>
            <person name="Hahn C."/>
            <person name="Garcia-Roger E.M."/>
            <person name="Carmona M.J."/>
            <person name="Serra M."/>
            <person name="Gomez A."/>
        </authorList>
    </citation>
    <scope>NUCLEOTIDE SEQUENCE [LARGE SCALE GENOMIC DNA]</scope>
    <source>
        <strain evidence="1">HYR1</strain>
    </source>
</reference>
<keyword evidence="2" id="KW-1185">Reference proteome</keyword>
<protein>
    <submittedName>
        <fullName evidence="1">Uncharacterized protein</fullName>
    </submittedName>
</protein>